<dbReference type="Gene3D" id="3.40.190.10">
    <property type="entry name" value="Periplasmic binding protein-like II"/>
    <property type="match status" value="2"/>
</dbReference>
<dbReference type="Pfam" id="PF01547">
    <property type="entry name" value="SBP_bac_1"/>
    <property type="match status" value="1"/>
</dbReference>
<feature type="transmembrane region" description="Helical" evidence="2">
    <location>
        <begin position="43"/>
        <end position="64"/>
    </location>
</feature>
<keyword evidence="2" id="KW-0812">Transmembrane</keyword>
<evidence type="ECO:0000313" key="3">
    <source>
        <dbReference type="EMBL" id="RXZ48486.1"/>
    </source>
</evidence>
<organism evidence="3 4">
    <name type="scientific">Agromyces binzhouensis</name>
    <dbReference type="NCBI Taxonomy" id="1817495"/>
    <lineage>
        <taxon>Bacteria</taxon>
        <taxon>Bacillati</taxon>
        <taxon>Actinomycetota</taxon>
        <taxon>Actinomycetes</taxon>
        <taxon>Micrococcales</taxon>
        <taxon>Microbacteriaceae</taxon>
        <taxon>Agromyces</taxon>
    </lineage>
</organism>
<keyword evidence="4" id="KW-1185">Reference proteome</keyword>
<evidence type="ECO:0000256" key="2">
    <source>
        <dbReference type="SAM" id="Phobius"/>
    </source>
</evidence>
<protein>
    <submittedName>
        <fullName evidence="3">Extracellular solute-binding protein</fullName>
    </submittedName>
</protein>
<name>A0A4Q2JNS8_9MICO</name>
<dbReference type="SUPFAM" id="SSF53850">
    <property type="entry name" value="Periplasmic binding protein-like II"/>
    <property type="match status" value="1"/>
</dbReference>
<evidence type="ECO:0000313" key="4">
    <source>
        <dbReference type="Proteomes" id="UP000292881"/>
    </source>
</evidence>
<dbReference type="InterPro" id="IPR006059">
    <property type="entry name" value="SBP"/>
</dbReference>
<evidence type="ECO:0000256" key="1">
    <source>
        <dbReference type="SAM" id="MobiDB-lite"/>
    </source>
</evidence>
<dbReference type="PANTHER" id="PTHR43649">
    <property type="entry name" value="ARABINOSE-BINDING PROTEIN-RELATED"/>
    <property type="match status" value="1"/>
</dbReference>
<dbReference type="AlphaFoldDB" id="A0A4Q2JNS8"/>
<keyword evidence="2" id="KW-0472">Membrane</keyword>
<dbReference type="InterPro" id="IPR050490">
    <property type="entry name" value="Bact_solute-bd_prot1"/>
</dbReference>
<proteinExistence type="predicted"/>
<feature type="region of interest" description="Disordered" evidence="1">
    <location>
        <begin position="1"/>
        <end position="38"/>
    </location>
</feature>
<comment type="caution">
    <text evidence="3">The sequence shown here is derived from an EMBL/GenBank/DDBJ whole genome shotgun (WGS) entry which is preliminary data.</text>
</comment>
<dbReference type="OrthoDB" id="8478044at2"/>
<accession>A0A4Q2JNS8</accession>
<dbReference type="EMBL" id="SDPL01000080">
    <property type="protein sequence ID" value="RXZ48486.1"/>
    <property type="molecule type" value="Genomic_DNA"/>
</dbReference>
<reference evidence="3 4" key="1">
    <citation type="submission" date="2019-01" db="EMBL/GenBank/DDBJ databases">
        <authorList>
            <person name="Li J."/>
        </authorList>
    </citation>
    <scope>NUCLEOTIDE SEQUENCE [LARGE SCALE GENOMIC DNA]</scope>
    <source>
        <strain evidence="3 4">CGMCC 4.7180</strain>
    </source>
</reference>
<dbReference type="Proteomes" id="UP000292881">
    <property type="component" value="Unassembled WGS sequence"/>
</dbReference>
<gene>
    <name evidence="3" type="ORF">ESO86_06185</name>
</gene>
<sequence>MASSPRHRRPRLPGGDDDVPHPPISPSRHPNPAAGDRRMRGRLGIAGAVVLASGLALSGCSGAGSGTEDITFLLSKPEAVPYFQDLVAEFNGSQSEVRVTLDSASNLSAGFLRGNPPDVGLLNYNYEMARFMERGALSDLSDMPEADRIRPDVQELVDQYATYPGRTSVLPYSVAAASVIYNVQMFEENGIEVPTTWDELIAACDTLEAAGITPIYGTYKDAWTVAQGLFDYSVGGTTDVPEFLAALEEEGTEVGPDSPVSFQKTILDPVLQMEELAAYSNADAASRGYGDGNVAFANGEAAMYLQGPWALGEIAKTSPDLELGTFPLPMTNDPDDLKVRVNLDLALWVPEASNSKEAARTFVSYLMQQDVMDAYNAAFLGFGTTTDAAPVTDERILGMQEYYDAGEFYQGLSRSIPLTIPIDNYIQAMVTGADIPATLATIDADWARLALRG</sequence>
<keyword evidence="2" id="KW-1133">Transmembrane helix</keyword>
<feature type="compositionally biased region" description="Basic residues" evidence="1">
    <location>
        <begin position="1"/>
        <end position="11"/>
    </location>
</feature>